<dbReference type="Gene3D" id="1.10.101.10">
    <property type="entry name" value="PGBD-like superfamily/PGBD"/>
    <property type="match status" value="1"/>
</dbReference>
<evidence type="ECO:0000313" key="3">
    <source>
        <dbReference type="EMBL" id="KHL01026.1"/>
    </source>
</evidence>
<proteinExistence type="predicted"/>
<dbReference type="Proteomes" id="UP000030982">
    <property type="component" value="Unassembled WGS sequence"/>
</dbReference>
<dbReference type="EMBL" id="JTDL01000145">
    <property type="protein sequence ID" value="KHL01026.1"/>
    <property type="molecule type" value="Genomic_DNA"/>
</dbReference>
<comment type="caution">
    <text evidence="3">The sequence shown here is derived from an EMBL/GenBank/DDBJ whole genome shotgun (WGS) entry which is preliminary data.</text>
</comment>
<dbReference type="AlphaFoldDB" id="A0A0B2ACR6"/>
<dbReference type="STRING" id="1338436.LK10_17855"/>
<dbReference type="InterPro" id="IPR002477">
    <property type="entry name" value="Peptidoglycan-bd-like"/>
</dbReference>
<protein>
    <recommendedName>
        <fullName evidence="2">Peptidoglycan binding-like domain-containing protein</fullName>
    </recommendedName>
</protein>
<evidence type="ECO:0000313" key="4">
    <source>
        <dbReference type="Proteomes" id="UP000030982"/>
    </source>
</evidence>
<feature type="domain" description="Peptidoglycan binding-like" evidence="2">
    <location>
        <begin position="70"/>
        <end position="103"/>
    </location>
</feature>
<reference evidence="3 4" key="1">
    <citation type="submission" date="2014-09" db="EMBL/GenBank/DDBJ databases">
        <title>Genome sequence of Sinomonas sp. MUSC 117.</title>
        <authorList>
            <person name="Lee L.-H."/>
        </authorList>
    </citation>
    <scope>NUCLEOTIDE SEQUENCE [LARGE SCALE GENOMIC DNA]</scope>
    <source>
        <strain evidence="3 4">MUSC 117</strain>
    </source>
</reference>
<dbReference type="InterPro" id="IPR036366">
    <property type="entry name" value="PGBDSf"/>
</dbReference>
<keyword evidence="4" id="KW-1185">Reference proteome</keyword>
<dbReference type="SUPFAM" id="SSF47090">
    <property type="entry name" value="PGBD-like"/>
    <property type="match status" value="1"/>
</dbReference>
<feature type="region of interest" description="Disordered" evidence="1">
    <location>
        <begin position="111"/>
        <end position="137"/>
    </location>
</feature>
<dbReference type="InterPro" id="IPR036365">
    <property type="entry name" value="PGBD-like_sf"/>
</dbReference>
<organism evidence="3 4">
    <name type="scientific">Sinomonas humi</name>
    <dbReference type="NCBI Taxonomy" id="1338436"/>
    <lineage>
        <taxon>Bacteria</taxon>
        <taxon>Bacillati</taxon>
        <taxon>Actinomycetota</taxon>
        <taxon>Actinomycetes</taxon>
        <taxon>Micrococcales</taxon>
        <taxon>Micrococcaceae</taxon>
        <taxon>Sinomonas</taxon>
    </lineage>
</organism>
<accession>A0A0B2ACR6</accession>
<evidence type="ECO:0000259" key="2">
    <source>
        <dbReference type="Pfam" id="PF01471"/>
    </source>
</evidence>
<feature type="compositionally biased region" description="Low complexity" evidence="1">
    <location>
        <begin position="128"/>
        <end position="137"/>
    </location>
</feature>
<evidence type="ECO:0000256" key="1">
    <source>
        <dbReference type="SAM" id="MobiDB-lite"/>
    </source>
</evidence>
<dbReference type="Gene3D" id="2.40.420.20">
    <property type="match status" value="1"/>
</dbReference>
<name>A0A0B2ACR6_9MICC</name>
<sequence>MRATVAPGPAFDLKPSDALATAGMIVTSIPAASATTVASGTVVVEANGEPLIAMNWAFPAYRDIRAGDAGPDVVQLQKTLARLGYATGGTGIFDASTRRGLQQLYSDRGYKAPAGQASSGQGTGQGSASGDRGSSSSAVSIGSNEVYLAARQVLVIPKPSSAVTTIPIKVGERIAAETVLAKLDGQASSVVASTTPERASKVKAGAIGRLTSAGGEQYEVKVTAVASTVAEVSGLGQGVKIDLAFGDSARAAPVSAEGTTSRLEISTGSTAEGLVVPVTAIYSMEDGSSYVVPRSDANKRIAVTVGANIDGSVEIKPGSELKEGDVVVLGTMPSR</sequence>
<dbReference type="Pfam" id="PF01471">
    <property type="entry name" value="PG_binding_1"/>
    <property type="match status" value="1"/>
</dbReference>
<gene>
    <name evidence="3" type="ORF">LK10_17855</name>
</gene>